<name>A0ABP1K3G9_9EUKA</name>
<comment type="caution">
    <text evidence="1">The sequence shown here is derived from an EMBL/GenBank/DDBJ whole genome shotgun (WGS) entry which is preliminary data.</text>
</comment>
<evidence type="ECO:0000313" key="1">
    <source>
        <dbReference type="EMBL" id="CAL6052055.1"/>
    </source>
</evidence>
<dbReference type="Proteomes" id="UP001642409">
    <property type="component" value="Unassembled WGS sequence"/>
</dbReference>
<gene>
    <name evidence="1" type="ORF">HINF_LOCUS44667</name>
</gene>
<sequence>MGRPFTISFETFSKVLSQCLNSSKQTQNIDYEQLYESFKRYPRLSRIQLWEQMGAVLSKTATQVKNYFFNTWIEKVLRMEPQNDDFNAQEIIYTPFQSLFDEVLM</sequence>
<accession>A0ABP1K3G9</accession>
<dbReference type="EMBL" id="CAXDID020000190">
    <property type="protein sequence ID" value="CAL6052055.1"/>
    <property type="molecule type" value="Genomic_DNA"/>
</dbReference>
<proteinExistence type="predicted"/>
<evidence type="ECO:0000313" key="2">
    <source>
        <dbReference type="Proteomes" id="UP001642409"/>
    </source>
</evidence>
<organism evidence="1 2">
    <name type="scientific">Hexamita inflata</name>
    <dbReference type="NCBI Taxonomy" id="28002"/>
    <lineage>
        <taxon>Eukaryota</taxon>
        <taxon>Metamonada</taxon>
        <taxon>Diplomonadida</taxon>
        <taxon>Hexamitidae</taxon>
        <taxon>Hexamitinae</taxon>
        <taxon>Hexamita</taxon>
    </lineage>
</organism>
<keyword evidence="2" id="KW-1185">Reference proteome</keyword>
<protein>
    <submittedName>
        <fullName evidence="1">Hypothetical_protein</fullName>
    </submittedName>
</protein>
<reference evidence="1 2" key="1">
    <citation type="submission" date="2024-07" db="EMBL/GenBank/DDBJ databases">
        <authorList>
            <person name="Akdeniz Z."/>
        </authorList>
    </citation>
    <scope>NUCLEOTIDE SEQUENCE [LARGE SCALE GENOMIC DNA]</scope>
</reference>